<proteinExistence type="predicted"/>
<reference evidence="2 3" key="1">
    <citation type="submission" date="2016-08" db="EMBL/GenBank/DDBJ databases">
        <title>Whole genome sequence of Mesorhizobium sp. strain UASWS1009 isolated from industrial sewage.</title>
        <authorList>
            <person name="Crovadore J."/>
            <person name="Calmin G."/>
            <person name="Chablais R."/>
            <person name="Cochard B."/>
            <person name="Lefort F."/>
        </authorList>
    </citation>
    <scope>NUCLEOTIDE SEQUENCE [LARGE SCALE GENOMIC DNA]</scope>
    <source>
        <strain evidence="2 3">UASWS1009</strain>
    </source>
</reference>
<feature type="transmembrane region" description="Helical" evidence="1">
    <location>
        <begin position="138"/>
        <end position="158"/>
    </location>
</feature>
<feature type="transmembrane region" description="Helical" evidence="1">
    <location>
        <begin position="88"/>
        <end position="107"/>
    </location>
</feature>
<keyword evidence="1" id="KW-0472">Membrane</keyword>
<sequence length="159" mass="16710">MFAPIVVIVTFIAALGSGLMAGLFFAYSNSVMPSLAQVPVPQGVLVMNTINTVIQNPLFLSIFMGTALLALFLVLAALLGWGVARPGWVVAGAALYIIGNIIVTIVVNVPMNDALAATAPDSQAAAQLWAVHLDRWVFWNHVRAFACTGALAAFIAALM</sequence>
<accession>A0A1C2DFC8</accession>
<comment type="caution">
    <text evidence="2">The sequence shown here is derived from an EMBL/GenBank/DDBJ whole genome shotgun (WGS) entry which is preliminary data.</text>
</comment>
<dbReference type="EMBL" id="MDEO01000036">
    <property type="protein sequence ID" value="OCX13427.1"/>
    <property type="molecule type" value="Genomic_DNA"/>
</dbReference>
<dbReference type="Pfam" id="PF08592">
    <property type="entry name" value="Anthrone_oxy"/>
    <property type="match status" value="1"/>
</dbReference>
<evidence type="ECO:0000313" key="3">
    <source>
        <dbReference type="Proteomes" id="UP000094412"/>
    </source>
</evidence>
<name>A0A1C2DFC8_9HYPH</name>
<dbReference type="OrthoDB" id="428263at2"/>
<protein>
    <recommendedName>
        <fullName evidence="4">DUF1772 domain-containing protein</fullName>
    </recommendedName>
</protein>
<dbReference type="Proteomes" id="UP000094412">
    <property type="component" value="Unassembled WGS sequence"/>
</dbReference>
<evidence type="ECO:0000313" key="2">
    <source>
        <dbReference type="EMBL" id="OCX13427.1"/>
    </source>
</evidence>
<dbReference type="RefSeq" id="WP_024922904.1">
    <property type="nucleotide sequence ID" value="NZ_MDEO01000036.1"/>
</dbReference>
<keyword evidence="1" id="KW-0812">Transmembrane</keyword>
<feature type="transmembrane region" description="Helical" evidence="1">
    <location>
        <begin position="57"/>
        <end position="81"/>
    </location>
</feature>
<evidence type="ECO:0008006" key="4">
    <source>
        <dbReference type="Google" id="ProtNLM"/>
    </source>
</evidence>
<dbReference type="InterPro" id="IPR013901">
    <property type="entry name" value="Anthrone_oxy"/>
</dbReference>
<keyword evidence="1" id="KW-1133">Transmembrane helix</keyword>
<dbReference type="STRING" id="1566387.QV13_28475"/>
<keyword evidence="3" id="KW-1185">Reference proteome</keyword>
<gene>
    <name evidence="2" type="ORF">QV13_28475</name>
</gene>
<dbReference type="AlphaFoldDB" id="A0A1C2DFC8"/>
<organism evidence="2 3">
    <name type="scientific">Mesorhizobium hungaricum</name>
    <dbReference type="NCBI Taxonomy" id="1566387"/>
    <lineage>
        <taxon>Bacteria</taxon>
        <taxon>Pseudomonadati</taxon>
        <taxon>Pseudomonadota</taxon>
        <taxon>Alphaproteobacteria</taxon>
        <taxon>Hyphomicrobiales</taxon>
        <taxon>Phyllobacteriaceae</taxon>
        <taxon>Mesorhizobium</taxon>
    </lineage>
</organism>
<evidence type="ECO:0000256" key="1">
    <source>
        <dbReference type="SAM" id="Phobius"/>
    </source>
</evidence>